<evidence type="ECO:0000313" key="2">
    <source>
        <dbReference type="EMBL" id="HHX99614.1"/>
    </source>
</evidence>
<dbReference type="Proteomes" id="UP000576550">
    <property type="component" value="Unassembled WGS sequence"/>
</dbReference>
<dbReference type="EMBL" id="DUTP01000005">
    <property type="protein sequence ID" value="HHX99614.1"/>
    <property type="molecule type" value="Genomic_DNA"/>
</dbReference>
<accession>A0A832Q8B6</accession>
<sequence>MEILRKYIWAIFLLFAVVVVWLGITFFIDARQKSIVGDINQYTSVIESSFNMDVVNLVYERSEKTLPETPKEFLLSVQ</sequence>
<keyword evidence="1" id="KW-0472">Membrane</keyword>
<comment type="caution">
    <text evidence="2">The sequence shown here is derived from an EMBL/GenBank/DDBJ whole genome shotgun (WGS) entry which is preliminary data.</text>
</comment>
<proteinExistence type="predicted"/>
<name>A0A832Q8B6_9BACT</name>
<evidence type="ECO:0000313" key="3">
    <source>
        <dbReference type="Proteomes" id="UP000576550"/>
    </source>
</evidence>
<organism evidence="2 3">
    <name type="scientific">Candidatus Dojkabacteria bacterium</name>
    <dbReference type="NCBI Taxonomy" id="2099670"/>
    <lineage>
        <taxon>Bacteria</taxon>
        <taxon>Candidatus Dojkabacteria</taxon>
    </lineage>
</organism>
<reference evidence="2 3" key="1">
    <citation type="journal article" date="2020" name="Biotechnol. Biofuels">
        <title>New insights from the biogas microbiome by comprehensive genome-resolved metagenomics of nearly 1600 species originating from multiple anaerobic digesters.</title>
        <authorList>
            <person name="Campanaro S."/>
            <person name="Treu L."/>
            <person name="Rodriguez-R L.M."/>
            <person name="Kovalovszki A."/>
            <person name="Ziels R.M."/>
            <person name="Maus I."/>
            <person name="Zhu X."/>
            <person name="Kougias P.G."/>
            <person name="Basile A."/>
            <person name="Luo G."/>
            <person name="Schluter A."/>
            <person name="Konstantinidis K.T."/>
            <person name="Angelidaki I."/>
        </authorList>
    </citation>
    <scope>NUCLEOTIDE SEQUENCE [LARGE SCALE GENOMIC DNA]</scope>
    <source>
        <strain evidence="2">AS05jafATM_89</strain>
    </source>
</reference>
<gene>
    <name evidence="2" type="ORF">GX533_03005</name>
</gene>
<evidence type="ECO:0000256" key="1">
    <source>
        <dbReference type="SAM" id="Phobius"/>
    </source>
</evidence>
<feature type="transmembrane region" description="Helical" evidence="1">
    <location>
        <begin position="7"/>
        <end position="28"/>
    </location>
</feature>
<keyword evidence="1" id="KW-0812">Transmembrane</keyword>
<protein>
    <submittedName>
        <fullName evidence="2">Uncharacterized protein</fullName>
    </submittedName>
</protein>
<dbReference type="AlphaFoldDB" id="A0A832Q8B6"/>
<keyword evidence="1" id="KW-1133">Transmembrane helix</keyword>